<accession>A0A3P8BYZ9</accession>
<proteinExistence type="predicted"/>
<keyword evidence="3" id="KW-1185">Reference proteome</keyword>
<feature type="compositionally biased region" description="Polar residues" evidence="1">
    <location>
        <begin position="110"/>
        <end position="121"/>
    </location>
</feature>
<organism evidence="3 4">
    <name type="scientific">Heligmosomoides polygyrus</name>
    <name type="common">Parasitic roundworm</name>
    <dbReference type="NCBI Taxonomy" id="6339"/>
    <lineage>
        <taxon>Eukaryota</taxon>
        <taxon>Metazoa</taxon>
        <taxon>Ecdysozoa</taxon>
        <taxon>Nematoda</taxon>
        <taxon>Chromadorea</taxon>
        <taxon>Rhabditida</taxon>
        <taxon>Rhabditina</taxon>
        <taxon>Rhabditomorpha</taxon>
        <taxon>Strongyloidea</taxon>
        <taxon>Heligmosomidae</taxon>
        <taxon>Heligmosomoides</taxon>
    </lineage>
</organism>
<dbReference type="AlphaFoldDB" id="A0A183GB07"/>
<evidence type="ECO:0000313" key="3">
    <source>
        <dbReference type="Proteomes" id="UP000050761"/>
    </source>
</evidence>
<accession>A0A183GB07</accession>
<name>A0A183GB07_HELPZ</name>
<dbReference type="Proteomes" id="UP000050761">
    <property type="component" value="Unassembled WGS sequence"/>
</dbReference>
<feature type="compositionally biased region" description="Basic and acidic residues" evidence="1">
    <location>
        <begin position="97"/>
        <end position="107"/>
    </location>
</feature>
<feature type="compositionally biased region" description="Basic residues" evidence="1">
    <location>
        <begin position="1"/>
        <end position="22"/>
    </location>
</feature>
<feature type="compositionally biased region" description="Basic and acidic residues" evidence="1">
    <location>
        <begin position="122"/>
        <end position="131"/>
    </location>
</feature>
<reference evidence="4" key="2">
    <citation type="submission" date="2019-09" db="UniProtKB">
        <authorList>
            <consortium name="WormBaseParasite"/>
        </authorList>
    </citation>
    <scope>IDENTIFICATION</scope>
</reference>
<feature type="region of interest" description="Disordered" evidence="1">
    <location>
        <begin position="1"/>
        <end position="51"/>
    </location>
</feature>
<evidence type="ECO:0000313" key="4">
    <source>
        <dbReference type="WBParaSite" id="HPBE_0001924601-mRNA-1"/>
    </source>
</evidence>
<sequence>MKKWNAVKNKKVTHFGGRAPRRYLKERPNAKSLRESERDGDRAAAGRGRRLRTGGFTVTDVAINYYHLQQQPTNVFAHVLVLHHSPARRGSGVRRTPRGDLEFEGHRIPSAQQPVESNGQTGDRRRLLQHC</sequence>
<protein>
    <submittedName>
        <fullName evidence="2 4">Uncharacterized protein</fullName>
    </submittedName>
</protein>
<evidence type="ECO:0000313" key="2">
    <source>
        <dbReference type="EMBL" id="VDP14508.1"/>
    </source>
</evidence>
<gene>
    <name evidence="2" type="ORF">HPBE_LOCUS19245</name>
</gene>
<feature type="compositionally biased region" description="Basic and acidic residues" evidence="1">
    <location>
        <begin position="23"/>
        <end position="44"/>
    </location>
</feature>
<dbReference type="EMBL" id="UZAH01031230">
    <property type="protein sequence ID" value="VDP14508.1"/>
    <property type="molecule type" value="Genomic_DNA"/>
</dbReference>
<feature type="region of interest" description="Disordered" evidence="1">
    <location>
        <begin position="88"/>
        <end position="131"/>
    </location>
</feature>
<evidence type="ECO:0000256" key="1">
    <source>
        <dbReference type="SAM" id="MobiDB-lite"/>
    </source>
</evidence>
<dbReference type="WBParaSite" id="HPBE_0001924601-mRNA-1">
    <property type="protein sequence ID" value="HPBE_0001924601-mRNA-1"/>
    <property type="gene ID" value="HPBE_0001924601"/>
</dbReference>
<reference evidence="2 3" key="1">
    <citation type="submission" date="2018-11" db="EMBL/GenBank/DDBJ databases">
        <authorList>
            <consortium name="Pathogen Informatics"/>
        </authorList>
    </citation>
    <scope>NUCLEOTIDE SEQUENCE [LARGE SCALE GENOMIC DNA]</scope>
</reference>